<evidence type="ECO:0000313" key="1">
    <source>
        <dbReference type="EMBL" id="QUC67651.1"/>
    </source>
</evidence>
<dbReference type="EMBL" id="CP068393">
    <property type="protein sequence ID" value="QUC67651.1"/>
    <property type="molecule type" value="Genomic_DNA"/>
</dbReference>
<dbReference type="Proteomes" id="UP000682782">
    <property type="component" value="Chromosome"/>
</dbReference>
<sequence length="249" mass="28144">MVLILLCGQAALAEIPVQYTRGMALDFDELIFIVNNERIDMPSAHYRLLTTDQFDQVQLSLSMERNGQELLALWVEELPDGNGSLTLSNCSERVFFRGDECPPRVFLAKLFKTYIPSIDPEKVPALPELLKPLFNAETTPALTPGTYNYGQLVCRFEKLEDGRIKAHLTMPSEEIECICSLDYCDAEEPLFDLSDRKTIPYESGMNLMENAAVAQAIMEMYSNILQDDGFQKLIVLSANKFSEELPDQK</sequence>
<keyword evidence="2" id="KW-1185">Reference proteome</keyword>
<evidence type="ECO:0000313" key="2">
    <source>
        <dbReference type="Proteomes" id="UP000682782"/>
    </source>
</evidence>
<name>A0AC61N6Z4_9FIRM</name>
<accession>A0AC61N6Z4</accession>
<reference evidence="1" key="1">
    <citation type="submission" date="2021-01" db="EMBL/GenBank/DDBJ databases">
        <title>Complete genome sequence of Clostridiales bacterium R-7.</title>
        <authorList>
            <person name="Mahoney-Kurpe S.C."/>
            <person name="Palevich N."/>
            <person name="Koike S."/>
            <person name="Moon C.D."/>
            <person name="Attwood G.T."/>
        </authorList>
    </citation>
    <scope>NUCLEOTIDE SEQUENCE</scope>
    <source>
        <strain evidence="1">R-7</strain>
    </source>
</reference>
<protein>
    <submittedName>
        <fullName evidence="1">Uncharacterized protein</fullName>
    </submittedName>
</protein>
<proteinExistence type="predicted"/>
<organism evidence="1 2">
    <name type="scientific">Aristaeella hokkaidonensis</name>
    <dbReference type="NCBI Taxonomy" id="3046382"/>
    <lineage>
        <taxon>Bacteria</taxon>
        <taxon>Bacillati</taxon>
        <taxon>Bacillota</taxon>
        <taxon>Clostridia</taxon>
        <taxon>Eubacteriales</taxon>
        <taxon>Aristaeellaceae</taxon>
        <taxon>Aristaeella</taxon>
    </lineage>
</organism>
<gene>
    <name evidence="1" type="ORF">JYE49_02815</name>
</gene>